<feature type="domain" description="Phosphatidic acid phosphatase type 2/haloperoxidase" evidence="8">
    <location>
        <begin position="93"/>
        <end position="236"/>
    </location>
</feature>
<gene>
    <name evidence="9" type="ORF">KC19_2G022900</name>
</gene>
<accession>A0A8T0IPA8</accession>
<comment type="subcellular location">
    <subcellularLocation>
        <location evidence="1">Membrane</location>
        <topology evidence="1">Multi-pass membrane protein</topology>
    </subcellularLocation>
</comment>
<feature type="transmembrane region" description="Helical" evidence="7">
    <location>
        <begin position="215"/>
        <end position="236"/>
    </location>
</feature>
<keyword evidence="6 7" id="KW-0472">Membrane</keyword>
<dbReference type="SMART" id="SM00014">
    <property type="entry name" value="acidPPc"/>
    <property type="match status" value="1"/>
</dbReference>
<dbReference type="EMBL" id="CM026422">
    <property type="protein sequence ID" value="KAG0585584.1"/>
    <property type="molecule type" value="Genomic_DNA"/>
</dbReference>
<keyword evidence="4" id="KW-0378">Hydrolase</keyword>
<dbReference type="FunFam" id="1.20.144.10:FF:000001">
    <property type="entry name" value="Lipid phosphate phosphatase 2"/>
    <property type="match status" value="1"/>
</dbReference>
<keyword evidence="10" id="KW-1185">Reference proteome</keyword>
<dbReference type="GO" id="GO:0006644">
    <property type="term" value="P:phospholipid metabolic process"/>
    <property type="evidence" value="ECO:0007669"/>
    <property type="project" value="InterPro"/>
</dbReference>
<evidence type="ECO:0000256" key="3">
    <source>
        <dbReference type="ARBA" id="ARBA00022692"/>
    </source>
</evidence>
<dbReference type="Pfam" id="PF01569">
    <property type="entry name" value="PAP2"/>
    <property type="match status" value="1"/>
</dbReference>
<reference evidence="9" key="1">
    <citation type="submission" date="2020-06" db="EMBL/GenBank/DDBJ databases">
        <title>WGS assembly of Ceratodon purpureus strain R40.</title>
        <authorList>
            <person name="Carey S.B."/>
            <person name="Jenkins J."/>
            <person name="Shu S."/>
            <person name="Lovell J.T."/>
            <person name="Sreedasyam A."/>
            <person name="Maumus F."/>
            <person name="Tiley G.P."/>
            <person name="Fernandez-Pozo N."/>
            <person name="Barry K."/>
            <person name="Chen C."/>
            <person name="Wang M."/>
            <person name="Lipzen A."/>
            <person name="Daum C."/>
            <person name="Saski C.A."/>
            <person name="Payton A.C."/>
            <person name="Mcbreen J.C."/>
            <person name="Conrad R.E."/>
            <person name="Kollar L.M."/>
            <person name="Olsson S."/>
            <person name="Huttunen S."/>
            <person name="Landis J.B."/>
            <person name="Wickett N.J."/>
            <person name="Johnson M.G."/>
            <person name="Rensing S.A."/>
            <person name="Grimwood J."/>
            <person name="Schmutz J."/>
            <person name="Mcdaniel S.F."/>
        </authorList>
    </citation>
    <scope>NUCLEOTIDE SEQUENCE</scope>
    <source>
        <strain evidence="9">R40</strain>
    </source>
</reference>
<dbReference type="Proteomes" id="UP000822688">
    <property type="component" value="Chromosome 2"/>
</dbReference>
<evidence type="ECO:0000256" key="1">
    <source>
        <dbReference type="ARBA" id="ARBA00004141"/>
    </source>
</evidence>
<evidence type="ECO:0000256" key="7">
    <source>
        <dbReference type="SAM" id="Phobius"/>
    </source>
</evidence>
<comment type="caution">
    <text evidence="9">The sequence shown here is derived from an EMBL/GenBank/DDBJ whole genome shotgun (WGS) entry which is preliminary data.</text>
</comment>
<evidence type="ECO:0000256" key="4">
    <source>
        <dbReference type="ARBA" id="ARBA00022801"/>
    </source>
</evidence>
<feature type="transmembrane region" description="Helical" evidence="7">
    <location>
        <begin position="18"/>
        <end position="40"/>
    </location>
</feature>
<dbReference type="Gene3D" id="1.20.144.10">
    <property type="entry name" value="Phosphatidic acid phosphatase type 2/haloperoxidase"/>
    <property type="match status" value="1"/>
</dbReference>
<feature type="transmembrane region" description="Helical" evidence="7">
    <location>
        <begin position="60"/>
        <end position="83"/>
    </location>
</feature>
<dbReference type="GO" id="GO:0008195">
    <property type="term" value="F:phosphatidate phosphatase activity"/>
    <property type="evidence" value="ECO:0007669"/>
    <property type="project" value="TreeGrafter"/>
</dbReference>
<keyword evidence="3 7" id="KW-0812">Transmembrane</keyword>
<feature type="transmembrane region" description="Helical" evidence="7">
    <location>
        <begin position="90"/>
        <end position="111"/>
    </location>
</feature>
<evidence type="ECO:0000256" key="2">
    <source>
        <dbReference type="ARBA" id="ARBA00008816"/>
    </source>
</evidence>
<sequence length="297" mass="33442">MEPDPKLGRLFINHWTDWFFIIVLIGLEIVCQVVTPFQRYVGATNFVTQSIKYPYKRNTVPFQAVPVIALVIPLVFISIHFCVRRNVRDLHHAILGLLTTVALTAVITDAIKDGIGRPRPHFYARCFGSTLANATYDATGNVVCILSPSLMKESYKSFPSGHTSWSFAGLGYLAMYLAGKLGVFDRQGHSWKLFPVVLPILGATFVGITRVDDYWHHWTDVCAGAAIGLLSAYFCYRQHFPSLFDDPSNVPYPHMPRRKGVAESVLPTQMEERPYDERLNLERGSSQIPMIPPQARV</sequence>
<dbReference type="GO" id="GO:0016020">
    <property type="term" value="C:membrane"/>
    <property type="evidence" value="ECO:0007669"/>
    <property type="project" value="UniProtKB-SubCell"/>
</dbReference>
<protein>
    <recommendedName>
        <fullName evidence="8">Phosphatidic acid phosphatase type 2/haloperoxidase domain-containing protein</fullName>
    </recommendedName>
</protein>
<dbReference type="PANTHER" id="PTHR10165:SF203">
    <property type="entry name" value="LIPID PHOSPHATE PHOSPHATASE 3, CHLOROPLASTIC-RELATED"/>
    <property type="match status" value="1"/>
</dbReference>
<name>A0A8T0IPA8_CERPU</name>
<proteinExistence type="inferred from homology"/>
<evidence type="ECO:0000256" key="5">
    <source>
        <dbReference type="ARBA" id="ARBA00022989"/>
    </source>
</evidence>
<dbReference type="SUPFAM" id="SSF48317">
    <property type="entry name" value="Acid phosphatase/Vanadium-dependent haloperoxidase"/>
    <property type="match status" value="1"/>
</dbReference>
<evidence type="ECO:0000313" key="10">
    <source>
        <dbReference type="Proteomes" id="UP000822688"/>
    </source>
</evidence>
<dbReference type="InterPro" id="IPR000326">
    <property type="entry name" value="PAP2/HPO"/>
</dbReference>
<evidence type="ECO:0000313" key="9">
    <source>
        <dbReference type="EMBL" id="KAG0585584.1"/>
    </source>
</evidence>
<dbReference type="InterPro" id="IPR036938">
    <property type="entry name" value="PAP2/HPO_sf"/>
</dbReference>
<dbReference type="GO" id="GO:0046839">
    <property type="term" value="P:phospholipid dephosphorylation"/>
    <property type="evidence" value="ECO:0007669"/>
    <property type="project" value="TreeGrafter"/>
</dbReference>
<dbReference type="AlphaFoldDB" id="A0A8T0IPA8"/>
<comment type="similarity">
    <text evidence="2">Belongs to the PA-phosphatase related phosphoesterase family.</text>
</comment>
<dbReference type="OrthoDB" id="10030083at2759"/>
<keyword evidence="5 7" id="KW-1133">Transmembrane helix</keyword>
<organism evidence="9 10">
    <name type="scientific">Ceratodon purpureus</name>
    <name type="common">Fire moss</name>
    <name type="synonym">Dicranum purpureum</name>
    <dbReference type="NCBI Taxonomy" id="3225"/>
    <lineage>
        <taxon>Eukaryota</taxon>
        <taxon>Viridiplantae</taxon>
        <taxon>Streptophyta</taxon>
        <taxon>Embryophyta</taxon>
        <taxon>Bryophyta</taxon>
        <taxon>Bryophytina</taxon>
        <taxon>Bryopsida</taxon>
        <taxon>Dicranidae</taxon>
        <taxon>Pseudoditrichales</taxon>
        <taxon>Ditrichaceae</taxon>
        <taxon>Ceratodon</taxon>
    </lineage>
</organism>
<evidence type="ECO:0000259" key="8">
    <source>
        <dbReference type="SMART" id="SM00014"/>
    </source>
</evidence>
<dbReference type="PANTHER" id="PTHR10165">
    <property type="entry name" value="LIPID PHOSPHATE PHOSPHATASE"/>
    <property type="match status" value="1"/>
</dbReference>
<dbReference type="CDD" id="cd03390">
    <property type="entry name" value="PAP2_containing_1_like"/>
    <property type="match status" value="1"/>
</dbReference>
<feature type="transmembrane region" description="Helical" evidence="7">
    <location>
        <begin position="191"/>
        <end position="209"/>
    </location>
</feature>
<dbReference type="InterPro" id="IPR043216">
    <property type="entry name" value="PAP-like"/>
</dbReference>
<evidence type="ECO:0000256" key="6">
    <source>
        <dbReference type="ARBA" id="ARBA00023136"/>
    </source>
</evidence>
<feature type="transmembrane region" description="Helical" evidence="7">
    <location>
        <begin position="162"/>
        <end position="179"/>
    </location>
</feature>